<name>A0ACC2NSP6_9HYME</name>
<evidence type="ECO:0000313" key="2">
    <source>
        <dbReference type="Proteomes" id="UP001239111"/>
    </source>
</evidence>
<proteinExistence type="predicted"/>
<protein>
    <submittedName>
        <fullName evidence="1">Uncharacterized protein</fullName>
    </submittedName>
</protein>
<dbReference type="Proteomes" id="UP001239111">
    <property type="component" value="Chromosome 3"/>
</dbReference>
<accession>A0ACC2NSP6</accession>
<reference evidence="1" key="1">
    <citation type="submission" date="2023-04" db="EMBL/GenBank/DDBJ databases">
        <title>A chromosome-level genome assembly of the parasitoid wasp Eretmocerus hayati.</title>
        <authorList>
            <person name="Zhong Y."/>
            <person name="Liu S."/>
            <person name="Liu Y."/>
        </authorList>
    </citation>
    <scope>NUCLEOTIDE SEQUENCE</scope>
    <source>
        <strain evidence="1">ZJU_SS_LIU_2023</strain>
    </source>
</reference>
<dbReference type="EMBL" id="CM056743">
    <property type="protein sequence ID" value="KAJ8673891.1"/>
    <property type="molecule type" value="Genomic_DNA"/>
</dbReference>
<evidence type="ECO:0000313" key="1">
    <source>
        <dbReference type="EMBL" id="KAJ8673891.1"/>
    </source>
</evidence>
<organism evidence="1 2">
    <name type="scientific">Eretmocerus hayati</name>
    <dbReference type="NCBI Taxonomy" id="131215"/>
    <lineage>
        <taxon>Eukaryota</taxon>
        <taxon>Metazoa</taxon>
        <taxon>Ecdysozoa</taxon>
        <taxon>Arthropoda</taxon>
        <taxon>Hexapoda</taxon>
        <taxon>Insecta</taxon>
        <taxon>Pterygota</taxon>
        <taxon>Neoptera</taxon>
        <taxon>Endopterygota</taxon>
        <taxon>Hymenoptera</taxon>
        <taxon>Apocrita</taxon>
        <taxon>Proctotrupomorpha</taxon>
        <taxon>Chalcidoidea</taxon>
        <taxon>Aphelinidae</taxon>
        <taxon>Aphelininae</taxon>
        <taxon>Eretmocerus</taxon>
    </lineage>
</organism>
<keyword evidence="2" id="KW-1185">Reference proteome</keyword>
<sequence length="314" mass="34425">MPTFKYRGLMVPVFTPFNNDWNRSLNLSKVPEYAEFLSSKNIKGILVNGTTGEGPSLTTIERKQVAEAWLAAVGKTKQHLMVQVGGTNLTEVRELAAHAEKIGVDSLLCLPDLYFKPTSAEDLIDYLKLVGLAAPNTPLLYYHIPSFSKVEINMGEFLESIGDKVPTFAGIKFTSNNLEEGYRAIKSNNSFAVFLGNDTLVAAACAIGMDSFTLTSLNFIPEPAISILEYGKGKKDLNSAKLDQELIIKVVEEVTQYGNWVNTMKIAMSLTTNLFMGPPRAPLKLLPREDVEAMAAGLSGFGLKTNQTALMQLY</sequence>
<comment type="caution">
    <text evidence="1">The sequence shown here is derived from an EMBL/GenBank/DDBJ whole genome shotgun (WGS) entry which is preliminary data.</text>
</comment>
<gene>
    <name evidence="1" type="ORF">QAD02_005153</name>
</gene>